<reference evidence="2" key="1">
    <citation type="submission" date="2014-11" db="EMBL/GenBank/DDBJ databases">
        <authorList>
            <person name="Amaro Gonzalez C."/>
        </authorList>
    </citation>
    <scope>NUCLEOTIDE SEQUENCE</scope>
</reference>
<protein>
    <submittedName>
        <fullName evidence="2">Uncharacterized protein</fullName>
    </submittedName>
</protein>
<sequence>MWKLLRSKPTELPGMYLLGPARPNPSGSERALVNCGK</sequence>
<evidence type="ECO:0000256" key="1">
    <source>
        <dbReference type="SAM" id="MobiDB-lite"/>
    </source>
</evidence>
<proteinExistence type="predicted"/>
<evidence type="ECO:0000313" key="2">
    <source>
        <dbReference type="EMBL" id="JAH83842.1"/>
    </source>
</evidence>
<organism evidence="2">
    <name type="scientific">Anguilla anguilla</name>
    <name type="common">European freshwater eel</name>
    <name type="synonym">Muraena anguilla</name>
    <dbReference type="NCBI Taxonomy" id="7936"/>
    <lineage>
        <taxon>Eukaryota</taxon>
        <taxon>Metazoa</taxon>
        <taxon>Chordata</taxon>
        <taxon>Craniata</taxon>
        <taxon>Vertebrata</taxon>
        <taxon>Euteleostomi</taxon>
        <taxon>Actinopterygii</taxon>
        <taxon>Neopterygii</taxon>
        <taxon>Teleostei</taxon>
        <taxon>Anguilliformes</taxon>
        <taxon>Anguillidae</taxon>
        <taxon>Anguilla</taxon>
    </lineage>
</organism>
<name>A0A0E9W0F6_ANGAN</name>
<reference evidence="2" key="2">
    <citation type="journal article" date="2015" name="Fish Shellfish Immunol.">
        <title>Early steps in the European eel (Anguilla anguilla)-Vibrio vulnificus interaction in the gills: Role of the RtxA13 toxin.</title>
        <authorList>
            <person name="Callol A."/>
            <person name="Pajuelo D."/>
            <person name="Ebbesson L."/>
            <person name="Teles M."/>
            <person name="MacKenzie S."/>
            <person name="Amaro C."/>
        </authorList>
    </citation>
    <scope>NUCLEOTIDE SEQUENCE</scope>
</reference>
<feature type="region of interest" description="Disordered" evidence="1">
    <location>
        <begin position="16"/>
        <end position="37"/>
    </location>
</feature>
<dbReference type="AlphaFoldDB" id="A0A0E9W0F6"/>
<dbReference type="EMBL" id="GBXM01024735">
    <property type="protein sequence ID" value="JAH83842.1"/>
    <property type="molecule type" value="Transcribed_RNA"/>
</dbReference>
<accession>A0A0E9W0F6</accession>